<protein>
    <submittedName>
        <fullName evidence="1">Uncharacterized protein</fullName>
    </submittedName>
</protein>
<dbReference type="EMBL" id="GBRH01163554">
    <property type="protein sequence ID" value="JAE34342.1"/>
    <property type="molecule type" value="Transcribed_RNA"/>
</dbReference>
<organism evidence="1">
    <name type="scientific">Arundo donax</name>
    <name type="common">Giant reed</name>
    <name type="synonym">Donax arundinaceus</name>
    <dbReference type="NCBI Taxonomy" id="35708"/>
    <lineage>
        <taxon>Eukaryota</taxon>
        <taxon>Viridiplantae</taxon>
        <taxon>Streptophyta</taxon>
        <taxon>Embryophyta</taxon>
        <taxon>Tracheophyta</taxon>
        <taxon>Spermatophyta</taxon>
        <taxon>Magnoliopsida</taxon>
        <taxon>Liliopsida</taxon>
        <taxon>Poales</taxon>
        <taxon>Poaceae</taxon>
        <taxon>PACMAD clade</taxon>
        <taxon>Arundinoideae</taxon>
        <taxon>Arundineae</taxon>
        <taxon>Arundo</taxon>
    </lineage>
</organism>
<sequence>MPSEVTHDISQYDFSFSFKASNPTVSIPKNWTASANPFITTVQNWHIQQDPQG</sequence>
<accession>A0A0A9HC60</accession>
<evidence type="ECO:0000313" key="1">
    <source>
        <dbReference type="EMBL" id="JAE34342.1"/>
    </source>
</evidence>
<dbReference type="AlphaFoldDB" id="A0A0A9HC60"/>
<reference evidence="1" key="2">
    <citation type="journal article" date="2015" name="Data Brief">
        <title>Shoot transcriptome of the giant reed, Arundo donax.</title>
        <authorList>
            <person name="Barrero R.A."/>
            <person name="Guerrero F.D."/>
            <person name="Moolhuijzen P."/>
            <person name="Goolsby J.A."/>
            <person name="Tidwell J."/>
            <person name="Bellgard S.E."/>
            <person name="Bellgard M.I."/>
        </authorList>
    </citation>
    <scope>NUCLEOTIDE SEQUENCE</scope>
    <source>
        <tissue evidence="1">Shoot tissue taken approximately 20 cm above the soil surface</tissue>
    </source>
</reference>
<reference evidence="1" key="1">
    <citation type="submission" date="2014-09" db="EMBL/GenBank/DDBJ databases">
        <authorList>
            <person name="Magalhaes I.L.F."/>
            <person name="Oliveira U."/>
            <person name="Santos F.R."/>
            <person name="Vidigal T.H.D.A."/>
            <person name="Brescovit A.D."/>
            <person name="Santos A.J."/>
        </authorList>
    </citation>
    <scope>NUCLEOTIDE SEQUENCE</scope>
    <source>
        <tissue evidence="1">Shoot tissue taken approximately 20 cm above the soil surface</tissue>
    </source>
</reference>
<name>A0A0A9HC60_ARUDO</name>
<proteinExistence type="predicted"/>